<evidence type="ECO:0000256" key="5">
    <source>
        <dbReference type="ARBA" id="ARBA00022723"/>
    </source>
</evidence>
<sequence>MRRFALFLTLLLLVSLNLSHGQRNNSVAHGRNRVIATQLNSIFQRPPSPSFQMPTFPGTPGFDPDRSTTTRPMAAQCPALPPQQIPMPPPVQQPNCVSRRESAYYSSEIDAFVTSIHNETRRLGVSFMDPFASELQTEFRNIPSKISEKILKLTKHKFSSENSEWSSSDESEENSRSFDNYEGQSPPQNEEDDNESCKLITISNMLRTHPGMNYKFWLKGFYYIVLTRPELRNSLDSDKLNTLSGFFIAPSTSAQMPPPQACPAPPPLQPGFEFPSMTCTGQQGYTTSKEENNLWYFREDLGLNLYHAAWHLLHPYAKECSGGGTSCHADRRGELFYKFHRNLLARYDTERMTHGLPPVKPLHLGNGAEINPGYSPNYETFMDRMSGSVLPNALSSREKPEFLPLLNQIEIVARTVESYDKARTRSGRNSVDELGNLIESSSLSPNQASFGQIHNQGHVILGAIGLTTSSLRTVIAHTETALRDPIFYQWHRYVDSLFQKHKSKLAPYQLNGGDFPLAWNLVNVDALSVNTPTTSGTPIPVNTLNTFWKERTYHVAPNNPYAQCRKHLDHDDFTFNLKLTNNYASGMTSTVRIFIAPRNDHNGKTLSLEKQRDFVFILDIFNQYLRPGENVITRKSAWLSTAGPRWDDKDLWRNRGSDSPFFCGCGHPHNLLLPKGKDCHGGEEFDLIVLVTDSGKYPFTYNERSDAQCINPPVVCGIDGTTDKYPDLVLPMGYPFDRKILNEYQNHHVSLLAGKIGNMMVTKIKILHHDVTVPEGKSWRDIRHEDVSTNPKCQKPEPISSTETPITTTPSGTDCWYSYAGIQYCYTIPPGYDCEYFYGLKYCKPSTTLTTTPRPPHECFIHQNMIRHCHPPPDGYTCVQYGTEKYCRLISTTSYTTTAAPIECFYDHQNFRHCHDPPPDYSCRKNYYGVKYCYPPTTTPRPTTSGCTYDYYGGLNCGTGSGGYSYPTGNGYSQYSQYNYGTGYGQGTRGGHVHGYRSGGHNHG</sequence>
<dbReference type="InterPro" id="IPR002227">
    <property type="entry name" value="Tyrosinase_Cu-bd"/>
</dbReference>
<dbReference type="PANTHER" id="PTHR11511:SF4">
    <property type="entry name" value="PHENOLOXIDASE 2-RELATED"/>
    <property type="match status" value="1"/>
</dbReference>
<feature type="domain" description="Tyrosinase copper-binding" evidence="10">
    <location>
        <begin position="484"/>
        <end position="495"/>
    </location>
</feature>
<dbReference type="STRING" id="158441.A0A226DK16"/>
<feature type="chain" id="PRO_5012691624" evidence="9">
    <location>
        <begin position="22"/>
        <end position="1004"/>
    </location>
</feature>
<dbReference type="Pfam" id="PF00372">
    <property type="entry name" value="Hemocyanin_M"/>
    <property type="match status" value="1"/>
</dbReference>
<gene>
    <name evidence="11" type="ORF">Fcan01_20454</name>
</gene>
<proteinExistence type="inferred from homology"/>
<comment type="caution">
    <text evidence="11">The sequence shown here is derived from an EMBL/GenBank/DDBJ whole genome shotgun (WGS) entry which is preliminary data.</text>
</comment>
<dbReference type="OrthoDB" id="8119704at2759"/>
<dbReference type="EMBL" id="LNIX01000019">
    <property type="protein sequence ID" value="OXA44526.1"/>
    <property type="molecule type" value="Genomic_DNA"/>
</dbReference>
<feature type="compositionally biased region" description="Low complexity" evidence="8">
    <location>
        <begin position="796"/>
        <end position="806"/>
    </location>
</feature>
<keyword evidence="4" id="KW-0964">Secreted</keyword>
<feature type="region of interest" description="Disordered" evidence="8">
    <location>
        <begin position="787"/>
        <end position="806"/>
    </location>
</feature>
<dbReference type="Proteomes" id="UP000198287">
    <property type="component" value="Unassembled WGS sequence"/>
</dbReference>
<dbReference type="SUPFAM" id="SSF81296">
    <property type="entry name" value="E set domains"/>
    <property type="match status" value="1"/>
</dbReference>
<evidence type="ECO:0000256" key="9">
    <source>
        <dbReference type="SAM" id="SignalP"/>
    </source>
</evidence>
<dbReference type="InterPro" id="IPR014756">
    <property type="entry name" value="Ig_E-set"/>
</dbReference>
<dbReference type="InterPro" id="IPR005203">
    <property type="entry name" value="Hemocyanin_C"/>
</dbReference>
<reference evidence="11 12" key="1">
    <citation type="submission" date="2015-12" db="EMBL/GenBank/DDBJ databases">
        <title>The genome of Folsomia candida.</title>
        <authorList>
            <person name="Faddeeva A."/>
            <person name="Derks M.F."/>
            <person name="Anvar Y."/>
            <person name="Smit S."/>
            <person name="Van Straalen N."/>
            <person name="Roelofs D."/>
        </authorList>
    </citation>
    <scope>NUCLEOTIDE SEQUENCE [LARGE SCALE GENOMIC DNA]</scope>
    <source>
        <strain evidence="11 12">VU population</strain>
        <tissue evidence="11">Whole body</tissue>
    </source>
</reference>
<dbReference type="SUPFAM" id="SSF48056">
    <property type="entry name" value="Di-copper centre-containing domain"/>
    <property type="match status" value="1"/>
</dbReference>
<evidence type="ECO:0000256" key="2">
    <source>
        <dbReference type="ARBA" id="ARBA00004613"/>
    </source>
</evidence>
<dbReference type="PROSITE" id="PS00498">
    <property type="entry name" value="TYROSINASE_2"/>
    <property type="match status" value="1"/>
</dbReference>
<evidence type="ECO:0000256" key="3">
    <source>
        <dbReference type="ARBA" id="ARBA00009928"/>
    </source>
</evidence>
<dbReference type="GO" id="GO:0006582">
    <property type="term" value="P:melanin metabolic process"/>
    <property type="evidence" value="ECO:0007669"/>
    <property type="project" value="UniProtKB-ARBA"/>
</dbReference>
<comment type="similarity">
    <text evidence="3">Belongs to the tyrosinase family.</text>
</comment>
<accession>A0A226DK16</accession>
<dbReference type="AlphaFoldDB" id="A0A226DK16"/>
<evidence type="ECO:0000256" key="6">
    <source>
        <dbReference type="ARBA" id="ARBA00023008"/>
    </source>
</evidence>
<dbReference type="Gene3D" id="1.10.1280.10">
    <property type="entry name" value="Di-copper center containing domain from catechol oxidase"/>
    <property type="match status" value="1"/>
</dbReference>
<evidence type="ECO:0000256" key="7">
    <source>
        <dbReference type="ARBA" id="ARBA00023157"/>
    </source>
</evidence>
<feature type="signal peptide" evidence="9">
    <location>
        <begin position="1"/>
        <end position="21"/>
    </location>
</feature>
<dbReference type="PROSITE" id="PS00210">
    <property type="entry name" value="HEMOCYANIN_2"/>
    <property type="match status" value="1"/>
</dbReference>
<dbReference type="PROSITE" id="PS00209">
    <property type="entry name" value="HEMOCYANIN_1"/>
    <property type="match status" value="1"/>
</dbReference>
<evidence type="ECO:0000259" key="10">
    <source>
        <dbReference type="PROSITE" id="PS00498"/>
    </source>
</evidence>
<keyword evidence="9" id="KW-0732">Signal</keyword>
<dbReference type="GO" id="GO:0004503">
    <property type="term" value="F:tyrosinase activity"/>
    <property type="evidence" value="ECO:0007669"/>
    <property type="project" value="UniProtKB-ARBA"/>
</dbReference>
<keyword evidence="6" id="KW-0186">Copper</keyword>
<dbReference type="InterPro" id="IPR013788">
    <property type="entry name" value="Hemocyanin/hexamerin"/>
</dbReference>
<dbReference type="GO" id="GO:0005576">
    <property type="term" value="C:extracellular region"/>
    <property type="evidence" value="ECO:0007669"/>
    <property type="project" value="UniProtKB-SubCell"/>
</dbReference>
<evidence type="ECO:0000313" key="12">
    <source>
        <dbReference type="Proteomes" id="UP000198287"/>
    </source>
</evidence>
<comment type="cofactor">
    <cofactor evidence="1">
        <name>Cu(2+)</name>
        <dbReference type="ChEBI" id="CHEBI:29036"/>
    </cofactor>
</comment>
<keyword evidence="12" id="KW-1185">Reference proteome</keyword>
<comment type="subcellular location">
    <subcellularLocation>
        <location evidence="2">Secreted</location>
    </subcellularLocation>
</comment>
<dbReference type="PRINTS" id="PR00187">
    <property type="entry name" value="HAEMOCYANIN"/>
</dbReference>
<protein>
    <submittedName>
        <fullName evidence="11">Phenoloxidase subunit 1</fullName>
    </submittedName>
</protein>
<organism evidence="11 12">
    <name type="scientific">Folsomia candida</name>
    <name type="common">Springtail</name>
    <dbReference type="NCBI Taxonomy" id="158441"/>
    <lineage>
        <taxon>Eukaryota</taxon>
        <taxon>Metazoa</taxon>
        <taxon>Ecdysozoa</taxon>
        <taxon>Arthropoda</taxon>
        <taxon>Hexapoda</taxon>
        <taxon>Collembola</taxon>
        <taxon>Entomobryomorpha</taxon>
        <taxon>Isotomoidea</taxon>
        <taxon>Isotomidae</taxon>
        <taxon>Proisotominae</taxon>
        <taxon>Folsomia</taxon>
    </lineage>
</organism>
<keyword evidence="5" id="KW-0479">Metal-binding</keyword>
<name>A0A226DK16_FOLCA</name>
<evidence type="ECO:0000256" key="4">
    <source>
        <dbReference type="ARBA" id="ARBA00022525"/>
    </source>
</evidence>
<feature type="region of interest" description="Disordered" evidence="8">
    <location>
        <begin position="161"/>
        <end position="194"/>
    </location>
</feature>
<dbReference type="InterPro" id="IPR008922">
    <property type="entry name" value="Di-copper_centre_dom_sf"/>
</dbReference>
<dbReference type="InterPro" id="IPR000896">
    <property type="entry name" value="Hemocyanin/hexamerin_mid_dom"/>
</dbReference>
<keyword evidence="7" id="KW-1015">Disulfide bond</keyword>
<dbReference type="PANTHER" id="PTHR11511">
    <property type="entry name" value="LARVAL STORAGE PROTEIN/PHENOLOXIDASE"/>
    <property type="match status" value="1"/>
</dbReference>
<evidence type="ECO:0000256" key="1">
    <source>
        <dbReference type="ARBA" id="ARBA00001973"/>
    </source>
</evidence>
<dbReference type="Gene3D" id="2.60.40.1520">
    <property type="entry name" value="Hemocyanin, C-terminal domain"/>
    <property type="match status" value="1"/>
</dbReference>
<dbReference type="Pfam" id="PF03723">
    <property type="entry name" value="Hemocyanin_C"/>
    <property type="match status" value="1"/>
</dbReference>
<dbReference type="InterPro" id="IPR037020">
    <property type="entry name" value="Hemocyanin_C_sf"/>
</dbReference>
<dbReference type="GO" id="GO:0046872">
    <property type="term" value="F:metal ion binding"/>
    <property type="evidence" value="ECO:0007669"/>
    <property type="project" value="UniProtKB-KW"/>
</dbReference>
<evidence type="ECO:0000313" key="11">
    <source>
        <dbReference type="EMBL" id="OXA44526.1"/>
    </source>
</evidence>
<evidence type="ECO:0000256" key="8">
    <source>
        <dbReference type="SAM" id="MobiDB-lite"/>
    </source>
</evidence>